<dbReference type="RefSeq" id="WP_049739151.1">
    <property type="nucleotide sequence ID" value="NZ_BJON01000040.1"/>
</dbReference>
<feature type="coiled-coil region" evidence="1">
    <location>
        <begin position="93"/>
        <end position="120"/>
    </location>
</feature>
<evidence type="ECO:0000313" key="4">
    <source>
        <dbReference type="Proteomes" id="UP000036834"/>
    </source>
</evidence>
<organism evidence="3 4">
    <name type="scientific">Brevibacillus reuszeri</name>
    <dbReference type="NCBI Taxonomy" id="54915"/>
    <lineage>
        <taxon>Bacteria</taxon>
        <taxon>Bacillati</taxon>
        <taxon>Bacillota</taxon>
        <taxon>Bacilli</taxon>
        <taxon>Bacillales</taxon>
        <taxon>Paenibacillaceae</taxon>
        <taxon>Brevibacillus</taxon>
    </lineage>
</organism>
<dbReference type="STRING" id="54915.ADS79_14530"/>
<evidence type="ECO:0000256" key="1">
    <source>
        <dbReference type="SAM" id="Coils"/>
    </source>
</evidence>
<dbReference type="EMBL" id="LGIQ01000009">
    <property type="protein sequence ID" value="KNB70183.1"/>
    <property type="molecule type" value="Genomic_DNA"/>
</dbReference>
<keyword evidence="5" id="KW-1185">Reference proteome</keyword>
<evidence type="ECO:0000313" key="2">
    <source>
        <dbReference type="EMBL" id="GED73031.1"/>
    </source>
</evidence>
<proteinExistence type="predicted"/>
<comment type="caution">
    <text evidence="3">The sequence shown here is derived from an EMBL/GenBank/DDBJ whole genome shotgun (WGS) entry which is preliminary data.</text>
</comment>
<dbReference type="PATRIC" id="fig|54915.3.peg.1893"/>
<evidence type="ECO:0000313" key="5">
    <source>
        <dbReference type="Proteomes" id="UP000319578"/>
    </source>
</evidence>
<reference evidence="4" key="1">
    <citation type="submission" date="2015-07" db="EMBL/GenBank/DDBJ databases">
        <title>Genome sequencing project for genomic taxonomy and phylogenomics of Bacillus-like bacteria.</title>
        <authorList>
            <person name="Liu B."/>
            <person name="Wang J."/>
            <person name="Zhu Y."/>
            <person name="Liu G."/>
            <person name="Chen Q."/>
            <person name="Chen Z."/>
            <person name="Lan J."/>
            <person name="Che J."/>
            <person name="Ge C."/>
            <person name="Shi H."/>
            <person name="Pan Z."/>
            <person name="Liu X."/>
        </authorList>
    </citation>
    <scope>NUCLEOTIDE SEQUENCE [LARGE SCALE GENOMIC DNA]</scope>
    <source>
        <strain evidence="4">DSM 9887</strain>
    </source>
</reference>
<gene>
    <name evidence="3" type="ORF">ADS79_14530</name>
    <name evidence="2" type="ORF">BRE01_67330</name>
</gene>
<sequence>MSIRTEYVEVDFKLKLKKDLQENEVICPKCGGTGLQVNDHPYGLKSERGKHNEMFPYKKQTILGCSHCYSGVQTKCQFCQQLMGRSSQCKCDRYKQEQDRKRAERDLERWNKAKKITLTELVKLNNDYLYIDDWDEFYDADDLYEKVRELIEDEELTFEDIKDLRVYVTTIDRITLDAESIVENACENMHEDAYQRIDKNEIEELQESLDRFAEKIQDDTRTYYPDWGTAVVLSPEDFI</sequence>
<dbReference type="EMBL" id="BJON01000040">
    <property type="protein sequence ID" value="GED73031.1"/>
    <property type="molecule type" value="Genomic_DNA"/>
</dbReference>
<name>A0A0K9YN64_9BACL</name>
<evidence type="ECO:0000313" key="3">
    <source>
        <dbReference type="EMBL" id="KNB70183.1"/>
    </source>
</evidence>
<dbReference type="Proteomes" id="UP000319578">
    <property type="component" value="Unassembled WGS sequence"/>
</dbReference>
<dbReference type="AlphaFoldDB" id="A0A0K9YN64"/>
<dbReference type="OrthoDB" id="2042153at2"/>
<protein>
    <submittedName>
        <fullName evidence="3">Uncharacterized protein</fullName>
    </submittedName>
</protein>
<accession>A0A0K9YN64</accession>
<reference evidence="3" key="2">
    <citation type="submission" date="2015-07" db="EMBL/GenBank/DDBJ databases">
        <title>MeaNS - Measles Nucleotide Surveillance Program.</title>
        <authorList>
            <person name="Tran T."/>
            <person name="Druce J."/>
        </authorList>
    </citation>
    <scope>NUCLEOTIDE SEQUENCE</scope>
    <source>
        <strain evidence="3">DSM 9887</strain>
    </source>
</reference>
<reference evidence="2 5" key="3">
    <citation type="submission" date="2019-06" db="EMBL/GenBank/DDBJ databases">
        <title>Whole genome shotgun sequence of Brevibacillus reuszeri NBRC 15719.</title>
        <authorList>
            <person name="Hosoyama A."/>
            <person name="Uohara A."/>
            <person name="Ohji S."/>
            <person name="Ichikawa N."/>
        </authorList>
    </citation>
    <scope>NUCLEOTIDE SEQUENCE [LARGE SCALE GENOMIC DNA]</scope>
    <source>
        <strain evidence="2 5">NBRC 15719</strain>
    </source>
</reference>
<feature type="coiled-coil region" evidence="1">
    <location>
        <begin position="195"/>
        <end position="222"/>
    </location>
</feature>
<keyword evidence="1" id="KW-0175">Coiled coil</keyword>
<dbReference type="Proteomes" id="UP000036834">
    <property type="component" value="Unassembled WGS sequence"/>
</dbReference>